<dbReference type="InterPro" id="IPR001128">
    <property type="entry name" value="Cyt_P450"/>
</dbReference>
<protein>
    <recommendedName>
        <fullName evidence="13">Cytochrome P450</fullName>
    </recommendedName>
</protein>
<name>T1K5K9_TETUR</name>
<evidence type="ECO:0000313" key="11">
    <source>
        <dbReference type="EnsemblMetazoa" id="tetur05g06620.1"/>
    </source>
</evidence>
<keyword evidence="3 8" id="KW-0349">Heme</keyword>
<dbReference type="InterPro" id="IPR036396">
    <property type="entry name" value="Cyt_P450_sf"/>
</dbReference>
<evidence type="ECO:0000256" key="5">
    <source>
        <dbReference type="ARBA" id="ARBA00023002"/>
    </source>
</evidence>
<keyword evidence="4 8" id="KW-0479">Metal-binding</keyword>
<dbReference type="PRINTS" id="PR00463">
    <property type="entry name" value="EP450I"/>
</dbReference>
<dbReference type="InterPro" id="IPR050196">
    <property type="entry name" value="Cytochrome_P450_Monoox"/>
</dbReference>
<evidence type="ECO:0000313" key="12">
    <source>
        <dbReference type="Proteomes" id="UP000015104"/>
    </source>
</evidence>
<evidence type="ECO:0000256" key="8">
    <source>
        <dbReference type="PIRSR" id="PIRSR602401-1"/>
    </source>
</evidence>
<comment type="similarity">
    <text evidence="2 9">Belongs to the cytochrome P450 family.</text>
</comment>
<feature type="transmembrane region" description="Helical" evidence="10">
    <location>
        <begin position="6"/>
        <end position="29"/>
    </location>
</feature>
<dbReference type="EMBL" id="CAEY01001589">
    <property type="status" value="NOT_ANNOTATED_CDS"/>
    <property type="molecule type" value="Genomic_DNA"/>
</dbReference>
<dbReference type="PRINTS" id="PR00385">
    <property type="entry name" value="P450"/>
</dbReference>
<dbReference type="Pfam" id="PF00067">
    <property type="entry name" value="p450"/>
    <property type="match status" value="1"/>
</dbReference>
<dbReference type="GO" id="GO:0020037">
    <property type="term" value="F:heme binding"/>
    <property type="evidence" value="ECO:0007669"/>
    <property type="project" value="InterPro"/>
</dbReference>
<dbReference type="PANTHER" id="PTHR24291:SF50">
    <property type="entry name" value="BIFUNCTIONAL ALBAFLAVENONE MONOOXYGENASE_TERPENE SYNTHASE"/>
    <property type="match status" value="1"/>
</dbReference>
<evidence type="ECO:0000256" key="2">
    <source>
        <dbReference type="ARBA" id="ARBA00010617"/>
    </source>
</evidence>
<evidence type="ECO:0000256" key="7">
    <source>
        <dbReference type="ARBA" id="ARBA00023033"/>
    </source>
</evidence>
<dbReference type="HOGENOM" id="CLU_001570_5_1_1"/>
<keyword evidence="10" id="KW-1133">Transmembrane helix</keyword>
<evidence type="ECO:0008006" key="13">
    <source>
        <dbReference type="Google" id="ProtNLM"/>
    </source>
</evidence>
<feature type="binding site" description="axial binding residue" evidence="8">
    <location>
        <position position="451"/>
    </location>
    <ligand>
        <name>heme</name>
        <dbReference type="ChEBI" id="CHEBI:30413"/>
    </ligand>
    <ligandPart>
        <name>Fe</name>
        <dbReference type="ChEBI" id="CHEBI:18248"/>
    </ligandPart>
</feature>
<comment type="cofactor">
    <cofactor evidence="1 8">
        <name>heme</name>
        <dbReference type="ChEBI" id="CHEBI:30413"/>
    </cofactor>
</comment>
<organism evidence="11 12">
    <name type="scientific">Tetranychus urticae</name>
    <name type="common">Two-spotted spider mite</name>
    <dbReference type="NCBI Taxonomy" id="32264"/>
    <lineage>
        <taxon>Eukaryota</taxon>
        <taxon>Metazoa</taxon>
        <taxon>Ecdysozoa</taxon>
        <taxon>Arthropoda</taxon>
        <taxon>Chelicerata</taxon>
        <taxon>Arachnida</taxon>
        <taxon>Acari</taxon>
        <taxon>Acariformes</taxon>
        <taxon>Trombidiformes</taxon>
        <taxon>Prostigmata</taxon>
        <taxon>Eleutherengona</taxon>
        <taxon>Raphignathae</taxon>
        <taxon>Tetranychoidea</taxon>
        <taxon>Tetranychidae</taxon>
        <taxon>Tetranychus</taxon>
    </lineage>
</organism>
<dbReference type="PROSITE" id="PS00086">
    <property type="entry name" value="CYTOCHROME_P450"/>
    <property type="match status" value="1"/>
</dbReference>
<accession>T1K5K9</accession>
<evidence type="ECO:0000256" key="10">
    <source>
        <dbReference type="SAM" id="Phobius"/>
    </source>
</evidence>
<dbReference type="AlphaFoldDB" id="T1K5K9"/>
<keyword evidence="10" id="KW-0472">Membrane</keyword>
<keyword evidence="12" id="KW-1185">Reference proteome</keyword>
<evidence type="ECO:0000256" key="4">
    <source>
        <dbReference type="ARBA" id="ARBA00022723"/>
    </source>
</evidence>
<keyword evidence="10" id="KW-0812">Transmembrane</keyword>
<dbReference type="InterPro" id="IPR002401">
    <property type="entry name" value="Cyt_P450_E_grp-I"/>
</dbReference>
<proteinExistence type="inferred from homology"/>
<dbReference type="SUPFAM" id="SSF48264">
    <property type="entry name" value="Cytochrome P450"/>
    <property type="match status" value="1"/>
</dbReference>
<keyword evidence="5 9" id="KW-0560">Oxidoreductase</keyword>
<sequence>MDFYSGLFSVGSLKVLLFSVISYFVYVYLLKPALHYIYIVIHYHGFHYQPKSFLLGHVKQIWPNFPFPIEMKTVAGNLYEKMLKIVGPNPSRSLSVLWISIFPVVFASGHEVVEKILHRTNLKRPHFCKFLGLGDGLISSEPDVWKVRRKLIEPFFTTKKMRDHAKHMYEEVKSFGQQLDKEVGKPVDLVHQIHTSTLNIILKTSASIPLEDSIEDKERYVELVSTVERNAVKRAANPLYQLDWMFKLFQFSQVYYKAISSTVEIINKMFRRRKQLLKDSSSNEPENQDLVGLLEGKVDEQGLLDELITLIGAGHDTTAVALRWNLFNIGNHYDVQEKLYKEIIQFFPDDTPIDDMDKLKECVYLEQVIKESLRLNPSVPGTTRVLEEDIMLNDERLIKGSMVNVSSLATHYDPNVYPNPTKYDPDRWSPENASKIPKTAWIPFGYGPRICIGYRYAMVELKIYTAQIIRKFSLRSTRPHGSVSMLYEVTFQPSLPLEIIMTPRNNNQSNF</sequence>
<evidence type="ECO:0000256" key="9">
    <source>
        <dbReference type="RuleBase" id="RU000461"/>
    </source>
</evidence>
<dbReference type="GO" id="GO:0005506">
    <property type="term" value="F:iron ion binding"/>
    <property type="evidence" value="ECO:0007669"/>
    <property type="project" value="InterPro"/>
</dbReference>
<dbReference type="InterPro" id="IPR017972">
    <property type="entry name" value="Cyt_P450_CS"/>
</dbReference>
<keyword evidence="7 9" id="KW-0503">Monooxygenase</keyword>
<evidence type="ECO:0000256" key="1">
    <source>
        <dbReference type="ARBA" id="ARBA00001971"/>
    </source>
</evidence>
<dbReference type="GO" id="GO:0004497">
    <property type="term" value="F:monooxygenase activity"/>
    <property type="evidence" value="ECO:0007669"/>
    <property type="project" value="UniProtKB-KW"/>
</dbReference>
<dbReference type="EnsemblMetazoa" id="tetur05g06620.1">
    <property type="protein sequence ID" value="tetur05g06620.1"/>
    <property type="gene ID" value="tetur05g06620"/>
</dbReference>
<keyword evidence="6 8" id="KW-0408">Iron</keyword>
<reference evidence="11" key="2">
    <citation type="submission" date="2015-06" db="UniProtKB">
        <authorList>
            <consortium name="EnsemblMetazoa"/>
        </authorList>
    </citation>
    <scope>IDENTIFICATION</scope>
</reference>
<dbReference type="Proteomes" id="UP000015104">
    <property type="component" value="Unassembled WGS sequence"/>
</dbReference>
<dbReference type="GO" id="GO:0016705">
    <property type="term" value="F:oxidoreductase activity, acting on paired donors, with incorporation or reduction of molecular oxygen"/>
    <property type="evidence" value="ECO:0007669"/>
    <property type="project" value="InterPro"/>
</dbReference>
<dbReference type="PANTHER" id="PTHR24291">
    <property type="entry name" value="CYTOCHROME P450 FAMILY 4"/>
    <property type="match status" value="1"/>
</dbReference>
<dbReference type="Gene3D" id="1.10.630.10">
    <property type="entry name" value="Cytochrome P450"/>
    <property type="match status" value="1"/>
</dbReference>
<reference evidence="12" key="1">
    <citation type="submission" date="2011-08" db="EMBL/GenBank/DDBJ databases">
        <authorList>
            <person name="Rombauts S."/>
        </authorList>
    </citation>
    <scope>NUCLEOTIDE SEQUENCE</scope>
    <source>
        <strain evidence="12">London</strain>
    </source>
</reference>
<evidence type="ECO:0000256" key="3">
    <source>
        <dbReference type="ARBA" id="ARBA00022617"/>
    </source>
</evidence>
<dbReference type="eggNOG" id="KOG0157">
    <property type="taxonomic scope" value="Eukaryota"/>
</dbReference>
<evidence type="ECO:0000256" key="6">
    <source>
        <dbReference type="ARBA" id="ARBA00023004"/>
    </source>
</evidence>